<comment type="caution">
    <text evidence="2">The sequence shown here is derived from an EMBL/GenBank/DDBJ whole genome shotgun (WGS) entry which is preliminary data.</text>
</comment>
<sequence length="132" mass="14996">MDLFHASRRVVSLVITVISAVSAVIICMGYNIFYFEVLLPNGATAQLLDLVDYASNSFLMPLISFFTCIFVGWIIKPRWIEEEMEVNNATFTRKKLFAFMIRWPAPIIMAILFLQSTGLFTHLLNSIAKLLA</sequence>
<evidence type="ECO:0000313" key="2">
    <source>
        <dbReference type="EMBL" id="EJX00275.1"/>
    </source>
</evidence>
<protein>
    <submittedName>
        <fullName evidence="2">Na+-dependent transporters of the SNF family</fullName>
    </submittedName>
</protein>
<organism evidence="2">
    <name type="scientific">gut metagenome</name>
    <dbReference type="NCBI Taxonomy" id="749906"/>
    <lineage>
        <taxon>unclassified sequences</taxon>
        <taxon>metagenomes</taxon>
        <taxon>organismal metagenomes</taxon>
    </lineage>
</organism>
<keyword evidence="1" id="KW-1133">Transmembrane helix</keyword>
<keyword evidence="1" id="KW-0472">Membrane</keyword>
<feature type="transmembrane region" description="Helical" evidence="1">
    <location>
        <begin position="96"/>
        <end position="114"/>
    </location>
</feature>
<proteinExistence type="predicted"/>
<dbReference type="SUPFAM" id="SSF161070">
    <property type="entry name" value="SNF-like"/>
    <property type="match status" value="1"/>
</dbReference>
<feature type="transmembrane region" description="Helical" evidence="1">
    <location>
        <begin position="53"/>
        <end position="75"/>
    </location>
</feature>
<keyword evidence="1" id="KW-0812">Transmembrane</keyword>
<reference evidence="2" key="1">
    <citation type="journal article" date="2012" name="PLoS ONE">
        <title>Gene sets for utilization of primary and secondary nutrition supplies in the distal gut of endangered iberian lynx.</title>
        <authorList>
            <person name="Alcaide M."/>
            <person name="Messina E."/>
            <person name="Richter M."/>
            <person name="Bargiela R."/>
            <person name="Peplies J."/>
            <person name="Huws S.A."/>
            <person name="Newbold C.J."/>
            <person name="Golyshin P.N."/>
            <person name="Simon M.A."/>
            <person name="Lopez G."/>
            <person name="Yakimov M.M."/>
            <person name="Ferrer M."/>
        </authorList>
    </citation>
    <scope>NUCLEOTIDE SEQUENCE</scope>
</reference>
<accession>J9GKR1</accession>
<dbReference type="InterPro" id="IPR037272">
    <property type="entry name" value="SNS_sf"/>
</dbReference>
<evidence type="ECO:0000256" key="1">
    <source>
        <dbReference type="SAM" id="Phobius"/>
    </source>
</evidence>
<dbReference type="EMBL" id="AMCI01003446">
    <property type="protein sequence ID" value="EJX00275.1"/>
    <property type="molecule type" value="Genomic_DNA"/>
</dbReference>
<feature type="transmembrane region" description="Helical" evidence="1">
    <location>
        <begin position="12"/>
        <end position="33"/>
    </location>
</feature>
<name>J9GKR1_9ZZZZ</name>
<dbReference type="AlphaFoldDB" id="J9GKR1"/>
<gene>
    <name evidence="2" type="ORF">EVA_11620</name>
</gene>